<sequence length="659" mass="72887">MADEDLEYLSPGFDPASLTVPKLRSILVQYNVGYPSSAKKAQLVDLFHEHVTPQAKRILSSRARTKPSSRGIKDVPSSQASAVDEDEEENIVPQPLPSTTAGKRKSRRVTAGPTDVEQDETQAPARRISGKHARASDAETDGQPVQRRSRKSAVTPAAKLEERDPVAWHNEDGESPFTSDNPFQSGKKRKSSANRRRTDNYTGPQADGAVVPTSKTFEIPLSHLKKKQEIDEDDVEIGEEFTPDEQLELVRERAENGNRDVLPPRRRKQASKGAGIVKVGTSAFLIAMLGGLATVWRQEKLEVGYCGVGRPSTSLGGVEIPEWAQGLQPQCEPCPPHAYCYADLKTECEPDFILRPHPLSLGGLVPIPPTCEPDSEKSRRVQAVADRAIEELRERNAQYECGELKNDQGKGVPPEIKEEELKEVVSTKRRKGMSQEEFDDLWNAAVGDILNRDEVISGSRTLASTSLARLPLSCAIRRSFRQALARHLWKLVAFLVLVASGVYMRHSITSGKETEERAKQLASYALDRLATQASLHAQDSQSFPEAYIGMGHLRDDILRNEFSASRRTKLWAKVQTKVEQNSNVRPMVREGRSGDVGRVWEWVGPLTAVEDGRSGGRRESSRYSLGVMSNGSAPNSSPMKGDGSEISELRSWNEGRPIY</sequence>
<feature type="compositionally biased region" description="Basic and acidic residues" evidence="7">
    <location>
        <begin position="159"/>
        <end position="172"/>
    </location>
</feature>
<evidence type="ECO:0000256" key="5">
    <source>
        <dbReference type="ARBA" id="ARBA00023136"/>
    </source>
</evidence>
<evidence type="ECO:0000256" key="2">
    <source>
        <dbReference type="ARBA" id="ARBA00022553"/>
    </source>
</evidence>
<evidence type="ECO:0000256" key="1">
    <source>
        <dbReference type="ARBA" id="ARBA00004540"/>
    </source>
</evidence>
<feature type="compositionally biased region" description="Basic residues" evidence="7">
    <location>
        <begin position="186"/>
        <end position="195"/>
    </location>
</feature>
<reference evidence="10" key="1">
    <citation type="journal article" date="2020" name="Stud. Mycol.">
        <title>101 Dothideomycetes genomes: a test case for predicting lifestyles and emergence of pathogens.</title>
        <authorList>
            <person name="Haridas S."/>
            <person name="Albert R."/>
            <person name="Binder M."/>
            <person name="Bloem J."/>
            <person name="Labutti K."/>
            <person name="Salamov A."/>
            <person name="Andreopoulos B."/>
            <person name="Baker S."/>
            <person name="Barry K."/>
            <person name="Bills G."/>
            <person name="Bluhm B."/>
            <person name="Cannon C."/>
            <person name="Castanera R."/>
            <person name="Culley D."/>
            <person name="Daum C."/>
            <person name="Ezra D."/>
            <person name="Gonzalez J."/>
            <person name="Henrissat B."/>
            <person name="Kuo A."/>
            <person name="Liang C."/>
            <person name="Lipzen A."/>
            <person name="Lutzoni F."/>
            <person name="Magnuson J."/>
            <person name="Mondo S."/>
            <person name="Nolan M."/>
            <person name="Ohm R."/>
            <person name="Pangilinan J."/>
            <person name="Park H.-J."/>
            <person name="Ramirez L."/>
            <person name="Alfaro M."/>
            <person name="Sun H."/>
            <person name="Tritt A."/>
            <person name="Yoshinaga Y."/>
            <person name="Zwiers L.-H."/>
            <person name="Turgeon B."/>
            <person name="Goodwin S."/>
            <person name="Spatafora J."/>
            <person name="Crous P."/>
            <person name="Grigoriev I."/>
        </authorList>
    </citation>
    <scope>NUCLEOTIDE SEQUENCE</scope>
    <source>
        <strain evidence="10">CBS 133067</strain>
    </source>
</reference>
<gene>
    <name evidence="10" type="ORF">NA57DRAFT_34161</name>
</gene>
<keyword evidence="4" id="KW-1133">Transmembrane helix</keyword>
<feature type="compositionally biased region" description="Polar residues" evidence="7">
    <location>
        <begin position="627"/>
        <end position="638"/>
    </location>
</feature>
<dbReference type="GO" id="GO:0005783">
    <property type="term" value="C:endoplasmic reticulum"/>
    <property type="evidence" value="ECO:0007669"/>
    <property type="project" value="TreeGrafter"/>
</dbReference>
<name>A0A9P4IIX0_9PEZI</name>
<keyword evidence="6" id="KW-0539">Nucleus</keyword>
<dbReference type="GO" id="GO:0005637">
    <property type="term" value="C:nuclear inner membrane"/>
    <property type="evidence" value="ECO:0007669"/>
    <property type="project" value="UniProtKB-SubCell"/>
</dbReference>
<dbReference type="PANTHER" id="PTHR47808:SF2">
    <property type="entry name" value="LEM DOMAIN-CONTAINING PROTEIN 2"/>
    <property type="match status" value="1"/>
</dbReference>
<feature type="domain" description="HeH/LEM" evidence="9">
    <location>
        <begin position="15"/>
        <end position="48"/>
    </location>
</feature>
<dbReference type="Gene3D" id="1.10.10.1180">
    <property type="entry name" value="MAN1, winged-helix domain"/>
    <property type="match status" value="1"/>
</dbReference>
<feature type="compositionally biased region" description="Basic and acidic residues" evidence="7">
    <location>
        <begin position="610"/>
        <end position="621"/>
    </location>
</feature>
<feature type="region of interest" description="Disordered" evidence="7">
    <location>
        <begin position="253"/>
        <end position="273"/>
    </location>
</feature>
<accession>A0A9P4IIX0</accession>
<keyword evidence="11" id="KW-1185">Reference proteome</keyword>
<dbReference type="CDD" id="cd12935">
    <property type="entry name" value="LEM_like"/>
    <property type="match status" value="1"/>
</dbReference>
<comment type="caution">
    <text evidence="10">The sequence shown here is derived from an EMBL/GenBank/DDBJ whole genome shotgun (WGS) entry which is preliminary data.</text>
</comment>
<evidence type="ECO:0000256" key="7">
    <source>
        <dbReference type="SAM" id="MobiDB-lite"/>
    </source>
</evidence>
<dbReference type="InterPro" id="IPR025856">
    <property type="entry name" value="HeH/LEM_domain"/>
</dbReference>
<evidence type="ECO:0000259" key="9">
    <source>
        <dbReference type="Pfam" id="PF12949"/>
    </source>
</evidence>
<dbReference type="OrthoDB" id="2503928at2759"/>
<keyword evidence="5" id="KW-0472">Membrane</keyword>
<dbReference type="Pfam" id="PF09402">
    <property type="entry name" value="MSC"/>
    <property type="match status" value="1"/>
</dbReference>
<protein>
    <submittedName>
        <fullName evidence="10">Sister chromatid separation protein-like protein</fullName>
    </submittedName>
</protein>
<keyword evidence="3" id="KW-0812">Transmembrane</keyword>
<dbReference type="Gene3D" id="1.10.720.40">
    <property type="match status" value="1"/>
</dbReference>
<feature type="region of interest" description="Disordered" evidence="7">
    <location>
        <begin position="57"/>
        <end position="213"/>
    </location>
</feature>
<evidence type="ECO:0000313" key="11">
    <source>
        <dbReference type="Proteomes" id="UP000799772"/>
    </source>
</evidence>
<comment type="subcellular location">
    <subcellularLocation>
        <location evidence="1">Nucleus inner membrane</location>
    </subcellularLocation>
</comment>
<evidence type="ECO:0000259" key="8">
    <source>
        <dbReference type="Pfam" id="PF09402"/>
    </source>
</evidence>
<dbReference type="Pfam" id="PF12949">
    <property type="entry name" value="HeH"/>
    <property type="match status" value="1"/>
</dbReference>
<evidence type="ECO:0000256" key="4">
    <source>
        <dbReference type="ARBA" id="ARBA00022989"/>
    </source>
</evidence>
<dbReference type="InterPro" id="IPR011015">
    <property type="entry name" value="LEM/LEM-like_dom_sf"/>
</dbReference>
<evidence type="ECO:0000313" key="10">
    <source>
        <dbReference type="EMBL" id="KAF2101954.1"/>
    </source>
</evidence>
<feature type="domain" description="Man1/Src1-like C-terminal" evidence="8">
    <location>
        <begin position="285"/>
        <end position="605"/>
    </location>
</feature>
<dbReference type="AlphaFoldDB" id="A0A9P4IIX0"/>
<feature type="region of interest" description="Disordered" evidence="7">
    <location>
        <begin position="610"/>
        <end position="647"/>
    </location>
</feature>
<evidence type="ECO:0000256" key="6">
    <source>
        <dbReference type="ARBA" id="ARBA00023242"/>
    </source>
</evidence>
<dbReference type="Proteomes" id="UP000799772">
    <property type="component" value="Unassembled WGS sequence"/>
</dbReference>
<dbReference type="GO" id="GO:0003682">
    <property type="term" value="F:chromatin binding"/>
    <property type="evidence" value="ECO:0007669"/>
    <property type="project" value="InterPro"/>
</dbReference>
<organism evidence="10 11">
    <name type="scientific">Rhizodiscina lignyota</name>
    <dbReference type="NCBI Taxonomy" id="1504668"/>
    <lineage>
        <taxon>Eukaryota</taxon>
        <taxon>Fungi</taxon>
        <taxon>Dikarya</taxon>
        <taxon>Ascomycota</taxon>
        <taxon>Pezizomycotina</taxon>
        <taxon>Dothideomycetes</taxon>
        <taxon>Pleosporomycetidae</taxon>
        <taxon>Aulographales</taxon>
        <taxon>Rhizodiscinaceae</taxon>
        <taxon>Rhizodiscina</taxon>
    </lineage>
</organism>
<dbReference type="GO" id="GO:0071763">
    <property type="term" value="P:nuclear membrane organization"/>
    <property type="evidence" value="ECO:0007669"/>
    <property type="project" value="TreeGrafter"/>
</dbReference>
<dbReference type="GO" id="GO:0034399">
    <property type="term" value="C:nuclear periphery"/>
    <property type="evidence" value="ECO:0007669"/>
    <property type="project" value="TreeGrafter"/>
</dbReference>
<proteinExistence type="predicted"/>
<dbReference type="EMBL" id="ML978123">
    <property type="protein sequence ID" value="KAF2101954.1"/>
    <property type="molecule type" value="Genomic_DNA"/>
</dbReference>
<keyword evidence="2" id="KW-0597">Phosphoprotein</keyword>
<dbReference type="InterPro" id="IPR041885">
    <property type="entry name" value="MAN1_winged_helix_dom"/>
</dbReference>
<dbReference type="InterPro" id="IPR018996">
    <property type="entry name" value="Man1/Src1-like_C"/>
</dbReference>
<dbReference type="PANTHER" id="PTHR47808">
    <property type="entry name" value="INNER NUCLEAR MEMBRANE PROTEIN HEH2-RELATED"/>
    <property type="match status" value="1"/>
</dbReference>
<dbReference type="InterPro" id="IPR044780">
    <property type="entry name" value="Heh2/Src1"/>
</dbReference>
<evidence type="ECO:0000256" key="3">
    <source>
        <dbReference type="ARBA" id="ARBA00022692"/>
    </source>
</evidence>